<name>A0ABS9J428_9FLAO</name>
<feature type="chain" id="PRO_5045365845" evidence="1">
    <location>
        <begin position="25"/>
        <end position="608"/>
    </location>
</feature>
<feature type="signal peptide" evidence="1">
    <location>
        <begin position="1"/>
        <end position="24"/>
    </location>
</feature>
<protein>
    <submittedName>
        <fullName evidence="3">Fasciclin domain-containing protein</fullName>
    </submittedName>
</protein>
<dbReference type="InterPro" id="IPR036378">
    <property type="entry name" value="FAS1_dom_sf"/>
</dbReference>
<feature type="domain" description="FAS1" evidence="2">
    <location>
        <begin position="323"/>
        <end position="461"/>
    </location>
</feature>
<sequence>MKTIIHLSKYFIVAFLLVGLASCSDDDDNNQTPPEGELTITETAASDAELSILVAALVKTGLDDTLNEEGTFTVLAPTNQAFQDAGITDVDAVSNDVLTNILLNHVFSEELASSELSTMYKNTLATGPDDNQISMFINTDGGVTFNGTSMPTTVDIMASNGIIHKVNGVLNIPTIVDHAAANPNFSILVEALGRFGDQYLDLLSGTEGSPFTVFAPTNEAFTNLLSMLGVSSLDEIDDATLETVLTYHVVAGANATSGTLSDGQMITTAQGDDVTIMTSDGVQVMDATETPANVIAPDVQAGNGVIHAIDKVLLPQAIVDALNPTIAGFVSMNDDYSSLLAAVQKAGLVETLSAEDAGLTVFAPNNEAFATFLSDNGFASLDDVPTDVLTQLLLNHVISGEVMSGDLSTMYGNTMATNGDGDNLSIYINTESGVMLNGVSTVTTADVEVSNGVIHAVDAVIGLPTIVTFATADANFSSLVGALTADDQPDFVSILSGTTDAPFTVFAPINSAFEALDAVPSGATLTAVLQHHVVAGANARSEDLSNGMMVESLEGDNITVTLPGTGDNIADLTDGAGNTGIGVVAVDVQATNGVIHAVNQVLIPDTTN</sequence>
<gene>
    <name evidence="3" type="ORF">JM658_10150</name>
</gene>
<reference evidence="3 4" key="1">
    <citation type="submission" date="2021-01" db="EMBL/GenBank/DDBJ databases">
        <title>Genome sequencing of Joostella atrarenae M1-2 (= KCTC 23194).</title>
        <authorList>
            <person name="Zakaria M.R."/>
            <person name="Lam M.Q."/>
            <person name="Chong C.S."/>
        </authorList>
    </citation>
    <scope>NUCLEOTIDE SEQUENCE [LARGE SCALE GENOMIC DNA]</scope>
    <source>
        <strain evidence="3 4">M1-2</strain>
    </source>
</reference>
<dbReference type="InterPro" id="IPR050904">
    <property type="entry name" value="Adhesion/Biosynth-related"/>
</dbReference>
<dbReference type="PROSITE" id="PS50213">
    <property type="entry name" value="FAS1"/>
    <property type="match status" value="4"/>
</dbReference>
<dbReference type="InterPro" id="IPR000782">
    <property type="entry name" value="FAS1_domain"/>
</dbReference>
<comment type="caution">
    <text evidence="3">The sequence shown here is derived from an EMBL/GenBank/DDBJ whole genome shotgun (WGS) entry which is preliminary data.</text>
</comment>
<dbReference type="Gene3D" id="2.30.180.10">
    <property type="entry name" value="FAS1 domain"/>
    <property type="match status" value="4"/>
</dbReference>
<dbReference type="Pfam" id="PF02469">
    <property type="entry name" value="Fasciclin"/>
    <property type="match status" value="4"/>
</dbReference>
<dbReference type="SUPFAM" id="SSF82153">
    <property type="entry name" value="FAS1 domain"/>
    <property type="match status" value="4"/>
</dbReference>
<dbReference type="PANTHER" id="PTHR10900">
    <property type="entry name" value="PERIOSTIN-RELATED"/>
    <property type="match status" value="1"/>
</dbReference>
<feature type="domain" description="FAS1" evidence="2">
    <location>
        <begin position="172"/>
        <end position="313"/>
    </location>
</feature>
<feature type="domain" description="FAS1" evidence="2">
    <location>
        <begin position="463"/>
        <end position="602"/>
    </location>
</feature>
<keyword evidence="1" id="KW-0732">Signal</keyword>
<organism evidence="3 4">
    <name type="scientific">Joostella atrarenae</name>
    <dbReference type="NCBI Taxonomy" id="679257"/>
    <lineage>
        <taxon>Bacteria</taxon>
        <taxon>Pseudomonadati</taxon>
        <taxon>Bacteroidota</taxon>
        <taxon>Flavobacteriia</taxon>
        <taxon>Flavobacteriales</taxon>
        <taxon>Flavobacteriaceae</taxon>
        <taxon>Joostella</taxon>
    </lineage>
</organism>
<feature type="domain" description="FAS1" evidence="2">
    <location>
        <begin position="37"/>
        <end position="170"/>
    </location>
</feature>
<dbReference type="PANTHER" id="PTHR10900:SF77">
    <property type="entry name" value="FI19380P1"/>
    <property type="match status" value="1"/>
</dbReference>
<evidence type="ECO:0000313" key="3">
    <source>
        <dbReference type="EMBL" id="MCF8715187.1"/>
    </source>
</evidence>
<proteinExistence type="predicted"/>
<dbReference type="Proteomes" id="UP000829517">
    <property type="component" value="Unassembled WGS sequence"/>
</dbReference>
<dbReference type="EMBL" id="JAETXX010000006">
    <property type="protein sequence ID" value="MCF8715187.1"/>
    <property type="molecule type" value="Genomic_DNA"/>
</dbReference>
<accession>A0ABS9J428</accession>
<evidence type="ECO:0000259" key="2">
    <source>
        <dbReference type="PROSITE" id="PS50213"/>
    </source>
</evidence>
<dbReference type="PROSITE" id="PS51257">
    <property type="entry name" value="PROKAR_LIPOPROTEIN"/>
    <property type="match status" value="1"/>
</dbReference>
<evidence type="ECO:0000313" key="4">
    <source>
        <dbReference type="Proteomes" id="UP000829517"/>
    </source>
</evidence>
<dbReference type="RefSeq" id="WP_236959154.1">
    <property type="nucleotide sequence ID" value="NZ_JAETXX010000006.1"/>
</dbReference>
<keyword evidence="4" id="KW-1185">Reference proteome</keyword>
<evidence type="ECO:0000256" key="1">
    <source>
        <dbReference type="SAM" id="SignalP"/>
    </source>
</evidence>
<dbReference type="SMART" id="SM00554">
    <property type="entry name" value="FAS1"/>
    <property type="match status" value="4"/>
</dbReference>